<evidence type="ECO:0000256" key="2">
    <source>
        <dbReference type="ARBA" id="ARBA00023136"/>
    </source>
</evidence>
<comment type="subcellular location">
    <subcellularLocation>
        <location evidence="1">Cell outer membrane</location>
    </subcellularLocation>
</comment>
<evidence type="ECO:0000256" key="4">
    <source>
        <dbReference type="PROSITE-ProRule" id="PRU00473"/>
    </source>
</evidence>
<feature type="region of interest" description="Disordered" evidence="5">
    <location>
        <begin position="312"/>
        <end position="331"/>
    </location>
</feature>
<accession>A0ABT8CFJ8</accession>
<feature type="domain" description="OmpA-like" evidence="6">
    <location>
        <begin position="345"/>
        <end position="457"/>
    </location>
</feature>
<evidence type="ECO:0000256" key="3">
    <source>
        <dbReference type="ARBA" id="ARBA00023237"/>
    </source>
</evidence>
<sequence>MYGLSIIISKAIALSVLAVLITLSVKAQEDSVRYAVSMAYDEQLPLVGVDGNLYFSVAFHPQNNGGSQDPGDIWIAPQEEEGFGVSAPLASLNTPQYDLLVGFLHPDTVLVYHQNLNNRQVMQGYYRSGDRWERGAEHLIPGFRSTGNHFSARLDAEGSLMILSMESFGSYGNEDIYLSFRKDTTWSRPQNLGGTINTYRQELSPYLSPDEKTLYFSTNAYEGEKSIGVYTSRRMGEGWTEWSEPRPLGLPEMEGWDLYFYQDPYRDRYFFTNTRTSDGYGNIIWVGEALVESSEVVAPKESIVPEVAISVPDTSTSSPAEETLPAPSEPELDLTGQLKNLQPGETLVLEKLLFQRASVDLANEESLVELNKLANYLKENPEHVISVEGHTDNYGSSRLNERLSLNRARKVRDILLENGVAFKQVRVNGWGGKKPIATNSTAEGRQKNRRVEIILLN</sequence>
<evidence type="ECO:0000259" key="6">
    <source>
        <dbReference type="PROSITE" id="PS51123"/>
    </source>
</evidence>
<dbReference type="EMBL" id="JAUFQS010000047">
    <property type="protein sequence ID" value="MDN3690558.1"/>
    <property type="molecule type" value="Genomic_DNA"/>
</dbReference>
<dbReference type="RefSeq" id="WP_163382964.1">
    <property type="nucleotide sequence ID" value="NZ_JAUFQS010000047.1"/>
</dbReference>
<dbReference type="PANTHER" id="PTHR30329">
    <property type="entry name" value="STATOR ELEMENT OF FLAGELLAR MOTOR COMPLEX"/>
    <property type="match status" value="1"/>
</dbReference>
<dbReference type="SUPFAM" id="SSF89372">
    <property type="entry name" value="Fucose-specific lectin"/>
    <property type="match status" value="1"/>
</dbReference>
<keyword evidence="2 4" id="KW-0472">Membrane</keyword>
<keyword evidence="3" id="KW-0998">Cell outer membrane</keyword>
<dbReference type="CDD" id="cd07185">
    <property type="entry name" value="OmpA_C-like"/>
    <property type="match status" value="1"/>
</dbReference>
<name>A0ABT8CFJ8_9BACT</name>
<dbReference type="PROSITE" id="PS51123">
    <property type="entry name" value="OMPA_2"/>
    <property type="match status" value="1"/>
</dbReference>
<keyword evidence="8" id="KW-1185">Reference proteome</keyword>
<comment type="caution">
    <text evidence="7">The sequence shown here is derived from an EMBL/GenBank/DDBJ whole genome shotgun (WGS) entry which is preliminary data.</text>
</comment>
<reference evidence="8" key="1">
    <citation type="journal article" date="2019" name="Int. J. Syst. Evol. Microbiol.">
        <title>The Global Catalogue of Microorganisms (GCM) 10K type strain sequencing project: providing services to taxonomists for standard genome sequencing and annotation.</title>
        <authorList>
            <consortium name="The Broad Institute Genomics Platform"/>
            <consortium name="The Broad Institute Genome Sequencing Center for Infectious Disease"/>
            <person name="Wu L."/>
            <person name="Ma J."/>
        </authorList>
    </citation>
    <scope>NUCLEOTIDE SEQUENCE [LARGE SCALE GENOMIC DNA]</scope>
    <source>
        <strain evidence="8">CECT 7706</strain>
    </source>
</reference>
<evidence type="ECO:0000313" key="7">
    <source>
        <dbReference type="EMBL" id="MDN3690558.1"/>
    </source>
</evidence>
<dbReference type="InterPro" id="IPR036737">
    <property type="entry name" value="OmpA-like_sf"/>
</dbReference>
<dbReference type="PANTHER" id="PTHR30329:SF21">
    <property type="entry name" value="LIPOPROTEIN YIAD-RELATED"/>
    <property type="match status" value="1"/>
</dbReference>
<dbReference type="Pfam" id="PF00691">
    <property type="entry name" value="OmpA"/>
    <property type="match status" value="1"/>
</dbReference>
<dbReference type="InterPro" id="IPR006664">
    <property type="entry name" value="OMP_bac"/>
</dbReference>
<gene>
    <name evidence="7" type="ORF">QWZ15_22250</name>
</gene>
<dbReference type="InterPro" id="IPR006665">
    <property type="entry name" value="OmpA-like"/>
</dbReference>
<dbReference type="SUPFAM" id="SSF103088">
    <property type="entry name" value="OmpA-like"/>
    <property type="match status" value="1"/>
</dbReference>
<evidence type="ECO:0000256" key="5">
    <source>
        <dbReference type="SAM" id="MobiDB-lite"/>
    </source>
</evidence>
<proteinExistence type="predicted"/>
<dbReference type="Gene3D" id="3.30.1330.60">
    <property type="entry name" value="OmpA-like domain"/>
    <property type="match status" value="1"/>
</dbReference>
<evidence type="ECO:0000256" key="1">
    <source>
        <dbReference type="ARBA" id="ARBA00004442"/>
    </source>
</evidence>
<evidence type="ECO:0000313" key="8">
    <source>
        <dbReference type="Proteomes" id="UP001236663"/>
    </source>
</evidence>
<protein>
    <submittedName>
        <fullName evidence="7">OmpA family protein</fullName>
    </submittedName>
</protein>
<dbReference type="InterPro" id="IPR050330">
    <property type="entry name" value="Bact_OuterMem_StrucFunc"/>
</dbReference>
<organism evidence="7 8">
    <name type="scientific">Cyclobacterium jeungdonense</name>
    <dbReference type="NCBI Taxonomy" id="708087"/>
    <lineage>
        <taxon>Bacteria</taxon>
        <taxon>Pseudomonadati</taxon>
        <taxon>Bacteroidota</taxon>
        <taxon>Cytophagia</taxon>
        <taxon>Cytophagales</taxon>
        <taxon>Cyclobacteriaceae</taxon>
        <taxon>Cyclobacterium</taxon>
    </lineage>
</organism>
<dbReference type="Proteomes" id="UP001236663">
    <property type="component" value="Unassembled WGS sequence"/>
</dbReference>
<dbReference type="PRINTS" id="PR01021">
    <property type="entry name" value="OMPADOMAIN"/>
</dbReference>